<reference evidence="2 3" key="1">
    <citation type="submission" date="2018-11" db="EMBL/GenBank/DDBJ databases">
        <authorList>
            <consortium name="Pathogen Informatics"/>
        </authorList>
    </citation>
    <scope>NUCLEOTIDE SEQUENCE [LARGE SCALE GENOMIC DNA]</scope>
    <source>
        <strain evidence="2 3">NST_G2</strain>
    </source>
</reference>
<name>A0A3P7DKZ1_SCHSO</name>
<evidence type="ECO:0000313" key="3">
    <source>
        <dbReference type="Proteomes" id="UP000275846"/>
    </source>
</evidence>
<feature type="compositionally biased region" description="Polar residues" evidence="1">
    <location>
        <begin position="97"/>
        <end position="106"/>
    </location>
</feature>
<accession>A0A3P7DKZ1</accession>
<feature type="region of interest" description="Disordered" evidence="1">
    <location>
        <begin position="97"/>
        <end position="137"/>
    </location>
</feature>
<keyword evidence="3" id="KW-1185">Reference proteome</keyword>
<evidence type="ECO:0000313" key="2">
    <source>
        <dbReference type="EMBL" id="VDL88767.1"/>
    </source>
</evidence>
<proteinExistence type="predicted"/>
<dbReference type="Proteomes" id="UP000275846">
    <property type="component" value="Unassembled WGS sequence"/>
</dbReference>
<organism evidence="2 3">
    <name type="scientific">Schistocephalus solidus</name>
    <name type="common">Tapeworm</name>
    <dbReference type="NCBI Taxonomy" id="70667"/>
    <lineage>
        <taxon>Eukaryota</taxon>
        <taxon>Metazoa</taxon>
        <taxon>Spiralia</taxon>
        <taxon>Lophotrochozoa</taxon>
        <taxon>Platyhelminthes</taxon>
        <taxon>Cestoda</taxon>
        <taxon>Eucestoda</taxon>
        <taxon>Diphyllobothriidea</taxon>
        <taxon>Diphyllobothriidae</taxon>
        <taxon>Schistocephalus</taxon>
    </lineage>
</organism>
<evidence type="ECO:0000256" key="1">
    <source>
        <dbReference type="SAM" id="MobiDB-lite"/>
    </source>
</evidence>
<dbReference type="AlphaFoldDB" id="A0A3P7DKZ1"/>
<gene>
    <name evidence="2" type="ORF">SSLN_LOCUS2382</name>
</gene>
<sequence length="148" mass="16586">MARQAYLKESFTKLEARILENFVDGISFPEIRRQFLRDLPPSSIKVALDIARHGEAIYTACPLVRVSSPPALGCHQAPAAIQDSPVDVFAMVQQQSRDIGTQTAQWQWGPPQPTPHWRGSPQPTSPWRSSPRSPRRGYNVVVRPTMLS</sequence>
<dbReference type="EMBL" id="UYSU01032237">
    <property type="protein sequence ID" value="VDL88767.1"/>
    <property type="molecule type" value="Genomic_DNA"/>
</dbReference>
<protein>
    <submittedName>
        <fullName evidence="2">Uncharacterized protein</fullName>
    </submittedName>
</protein>
<feature type="compositionally biased region" description="Low complexity" evidence="1">
    <location>
        <begin position="120"/>
        <end position="132"/>
    </location>
</feature>